<feature type="non-terminal residue" evidence="4">
    <location>
        <position position="818"/>
    </location>
</feature>
<dbReference type="HOGENOM" id="CLU_345668_0_0_3"/>
<accession>F4XQF3</accession>
<dbReference type="SUPFAM" id="SSF48452">
    <property type="entry name" value="TPR-like"/>
    <property type="match status" value="2"/>
</dbReference>
<dbReference type="Gene3D" id="1.25.40.10">
    <property type="entry name" value="Tetratricopeptide repeat domain"/>
    <property type="match status" value="3"/>
</dbReference>
<dbReference type="AlphaFoldDB" id="F4XQF3"/>
<evidence type="ECO:0008006" key="6">
    <source>
        <dbReference type="Google" id="ProtNLM"/>
    </source>
</evidence>
<dbReference type="InterPro" id="IPR011990">
    <property type="entry name" value="TPR-like_helical_dom_sf"/>
</dbReference>
<keyword evidence="5" id="KW-1185">Reference proteome</keyword>
<dbReference type="InterPro" id="IPR019734">
    <property type="entry name" value="TPR_rpt"/>
</dbReference>
<dbReference type="PANTHER" id="PTHR45641">
    <property type="entry name" value="TETRATRICOPEPTIDE REPEAT PROTEIN (AFU_ORTHOLOGUE AFUA_6G03870)"/>
    <property type="match status" value="1"/>
</dbReference>
<sequence>MFFYLNCGEYNRADSTLSQVVDLHQKNIGKIDELYVRTLDDLAFTKGRVEQVDEAMKLYSRILEILSPSPKGGFYYQVVENYSALLMNNQRFEEAAPYYDELKEYMRDGDGYVEFLTDYYNVFIHLKDYAKAYETSSNIISACKSDTCSGETLLAFNLNAARLAVLLGKYSEADQYYTTCLASNGGISHEIQVLMERADVNGYLRKPFEQVNGLEKCLDLHVRNGLTESDSYSRVVLRLGGLLTELGRFEKAETLFTNYIQALENDANTDPERLAQAYQSLGNQKYLLRDFNGADLYLNKARKILLDNSLQRSRSFASVMNSMGALQEGLANYDQAERYFRAGLKTATQEETTLSLRVALASNLANIMNSFTPENDSIELLLSKAIDWQQSLTGERHPEYANLLNKRGLHLLETKQYAEAEADYKKALEILEYTVGKSHPEYLSVLSNLGLLYDAQERNEEALKYMLDARKLYEQFYADDNPGYVLAVNNLANTYTRMERFEEAAPLFAYLADIVLKEIRESFSYLSENEKKQFVTEKRKFQDNLKRYVVTRFTQDSVEPQMLATWYELELTMKGILLNSTKRVREQIFNSGDDQLIALFSEWSLARSEVARRQSLKSDLNANQKQALDSLTQKIATLEKDIARASGDFENTYASDKSDFTTISNALGDDECSIEVIRTEINGENIYTALLALPGAQYPELILLGKGAVLDEKSFAIYKNTIKFKIDNATPFDVYWKPIHSRIKNLGIKKIYYAPDGVYHKISLATLFNGTTKTYLIEDYELIQLTSTKDITKVKTEVSALDQSKKILVDGPSNLHIF</sequence>
<dbReference type="PANTHER" id="PTHR45641:SF19">
    <property type="entry name" value="NEPHROCYSTIN-3"/>
    <property type="match status" value="1"/>
</dbReference>
<name>F4XQF3_9CYAN</name>
<evidence type="ECO:0000313" key="4">
    <source>
        <dbReference type="EMBL" id="EGJ33177.1"/>
    </source>
</evidence>
<dbReference type="eggNOG" id="COG0457">
    <property type="taxonomic scope" value="Bacteria"/>
</dbReference>
<proteinExistence type="predicted"/>
<keyword evidence="1" id="KW-0677">Repeat</keyword>
<dbReference type="Proteomes" id="UP000003959">
    <property type="component" value="Unassembled WGS sequence"/>
</dbReference>
<dbReference type="OrthoDB" id="561288at2"/>
<evidence type="ECO:0000256" key="2">
    <source>
        <dbReference type="ARBA" id="ARBA00022803"/>
    </source>
</evidence>
<dbReference type="Pfam" id="PF13424">
    <property type="entry name" value="TPR_12"/>
    <property type="match status" value="1"/>
</dbReference>
<gene>
    <name evidence="4" type="ORF">LYNGBM3L_48470</name>
</gene>
<evidence type="ECO:0000256" key="3">
    <source>
        <dbReference type="SAM" id="Coils"/>
    </source>
</evidence>
<keyword evidence="2" id="KW-0802">TPR repeat</keyword>
<organism evidence="4 5">
    <name type="scientific">Moorena producens 3L</name>
    <dbReference type="NCBI Taxonomy" id="489825"/>
    <lineage>
        <taxon>Bacteria</taxon>
        <taxon>Bacillati</taxon>
        <taxon>Cyanobacteriota</taxon>
        <taxon>Cyanophyceae</taxon>
        <taxon>Coleofasciculales</taxon>
        <taxon>Coleofasciculaceae</taxon>
        <taxon>Moorena</taxon>
    </lineage>
</organism>
<keyword evidence="3" id="KW-0175">Coiled coil</keyword>
<protein>
    <recommendedName>
        <fullName evidence="6">Tetratricopeptide repeat protein</fullName>
    </recommendedName>
</protein>
<feature type="coiled-coil region" evidence="3">
    <location>
        <begin position="621"/>
        <end position="648"/>
    </location>
</feature>
<evidence type="ECO:0000313" key="5">
    <source>
        <dbReference type="Proteomes" id="UP000003959"/>
    </source>
</evidence>
<dbReference type="EMBL" id="GL890864">
    <property type="protein sequence ID" value="EGJ33177.1"/>
    <property type="molecule type" value="Genomic_DNA"/>
</dbReference>
<dbReference type="eggNOG" id="COG4995">
    <property type="taxonomic scope" value="Bacteria"/>
</dbReference>
<dbReference type="SMART" id="SM00028">
    <property type="entry name" value="TPR"/>
    <property type="match status" value="8"/>
</dbReference>
<evidence type="ECO:0000256" key="1">
    <source>
        <dbReference type="ARBA" id="ARBA00022737"/>
    </source>
</evidence>
<dbReference type="RefSeq" id="WP_008182791.1">
    <property type="nucleotide sequence ID" value="NZ_GL890864.1"/>
</dbReference>
<reference evidence="5" key="1">
    <citation type="journal article" date="2011" name="Proc. Natl. Acad. Sci. U.S.A.">
        <title>Genomic insights into the physiology and ecology of the marine filamentous cyanobacterium Lyngbya majuscula.</title>
        <authorList>
            <person name="Jones A.C."/>
            <person name="Monroe E.A."/>
            <person name="Podell S."/>
            <person name="Hess W.R."/>
            <person name="Klages S."/>
            <person name="Esquenazi E."/>
            <person name="Niessen S."/>
            <person name="Hoover H."/>
            <person name="Rothmann M."/>
            <person name="Lasken R.S."/>
            <person name="Yates J.R.III."/>
            <person name="Reinhardt R."/>
            <person name="Kube M."/>
            <person name="Burkart M.D."/>
            <person name="Allen E.E."/>
            <person name="Dorrestein P.C."/>
            <person name="Gerwick W.H."/>
            <person name="Gerwick L."/>
        </authorList>
    </citation>
    <scope>NUCLEOTIDE SEQUENCE [LARGE SCALE GENOMIC DNA]</scope>
    <source>
        <strain evidence="5">3L</strain>
    </source>
</reference>